<accession>A0ABX1EBG4</accession>
<evidence type="ECO:0000256" key="2">
    <source>
        <dbReference type="SAM" id="Phobius"/>
    </source>
</evidence>
<protein>
    <recommendedName>
        <fullName evidence="5">SPOR domain-containing protein</fullName>
    </recommendedName>
</protein>
<keyword evidence="4" id="KW-1185">Reference proteome</keyword>
<feature type="transmembrane region" description="Helical" evidence="2">
    <location>
        <begin position="20"/>
        <end position="43"/>
    </location>
</feature>
<dbReference type="EMBL" id="JAAVNE010000100">
    <property type="protein sequence ID" value="NKC34580.1"/>
    <property type="molecule type" value="Genomic_DNA"/>
</dbReference>
<gene>
    <name evidence="3" type="ORF">HEQ75_27255</name>
</gene>
<evidence type="ECO:0000313" key="4">
    <source>
        <dbReference type="Proteomes" id="UP000787635"/>
    </source>
</evidence>
<dbReference type="Proteomes" id="UP000787635">
    <property type="component" value="Unassembled WGS sequence"/>
</dbReference>
<comment type="caution">
    <text evidence="3">The sequence shown here is derived from an EMBL/GenBank/DDBJ whole genome shotgun (WGS) entry which is preliminary data.</text>
</comment>
<keyword evidence="2" id="KW-0812">Transmembrane</keyword>
<sequence>MSDMMVPSYRVPREAQGLPWRMVAVAGGMLAVVAAGAGGWWAFQRVGGGGGIPLVEADPRPFKVRPDDPGGLRVPNQNALVLERPGNRQSPAQAGRPAELVPEAEAPDIALLRAAVAPPPVVAPVPVPAARVPVAEPEAAASALSEAADPQLAAP</sequence>
<proteinExistence type="predicted"/>
<name>A0ABX1EBG4_9PROT</name>
<feature type="compositionally biased region" description="Low complexity" evidence="1">
    <location>
        <begin position="136"/>
        <end position="148"/>
    </location>
</feature>
<reference evidence="3 4" key="1">
    <citation type="submission" date="2020-03" db="EMBL/GenBank/DDBJ databases">
        <title>Roseomonas selenitidurans sp. nov. isolated from urban soil.</title>
        <authorList>
            <person name="Liu H."/>
        </authorList>
    </citation>
    <scope>NUCLEOTIDE SEQUENCE [LARGE SCALE GENOMIC DNA]</scope>
    <source>
        <strain evidence="3 4">BU-1</strain>
    </source>
</reference>
<keyword evidence="2" id="KW-1133">Transmembrane helix</keyword>
<evidence type="ECO:0000256" key="1">
    <source>
        <dbReference type="SAM" id="MobiDB-lite"/>
    </source>
</evidence>
<organism evidence="3 4">
    <name type="scientific">Falsiroseomonas selenitidurans</name>
    <dbReference type="NCBI Taxonomy" id="2716335"/>
    <lineage>
        <taxon>Bacteria</taxon>
        <taxon>Pseudomonadati</taxon>
        <taxon>Pseudomonadota</taxon>
        <taxon>Alphaproteobacteria</taxon>
        <taxon>Acetobacterales</taxon>
        <taxon>Roseomonadaceae</taxon>
        <taxon>Falsiroseomonas</taxon>
    </lineage>
</organism>
<feature type="region of interest" description="Disordered" evidence="1">
    <location>
        <begin position="136"/>
        <end position="155"/>
    </location>
</feature>
<evidence type="ECO:0000313" key="3">
    <source>
        <dbReference type="EMBL" id="NKC34580.1"/>
    </source>
</evidence>
<keyword evidence="2" id="KW-0472">Membrane</keyword>
<evidence type="ECO:0008006" key="5">
    <source>
        <dbReference type="Google" id="ProtNLM"/>
    </source>
</evidence>
<feature type="non-terminal residue" evidence="3">
    <location>
        <position position="155"/>
    </location>
</feature>